<organism evidence="2 3">
    <name type="scientific">Pristionchus entomophagus</name>
    <dbReference type="NCBI Taxonomy" id="358040"/>
    <lineage>
        <taxon>Eukaryota</taxon>
        <taxon>Metazoa</taxon>
        <taxon>Ecdysozoa</taxon>
        <taxon>Nematoda</taxon>
        <taxon>Chromadorea</taxon>
        <taxon>Rhabditida</taxon>
        <taxon>Rhabditina</taxon>
        <taxon>Diplogasteromorpha</taxon>
        <taxon>Diplogasteroidea</taxon>
        <taxon>Neodiplogasteridae</taxon>
        <taxon>Pristionchus</taxon>
    </lineage>
</organism>
<keyword evidence="3" id="KW-1185">Reference proteome</keyword>
<feature type="non-terminal residue" evidence="2">
    <location>
        <position position="68"/>
    </location>
</feature>
<feature type="compositionally biased region" description="Basic and acidic residues" evidence="1">
    <location>
        <begin position="1"/>
        <end position="40"/>
    </location>
</feature>
<proteinExistence type="predicted"/>
<reference evidence="2" key="1">
    <citation type="submission" date="2023-10" db="EMBL/GenBank/DDBJ databases">
        <title>Genome assembly of Pristionchus species.</title>
        <authorList>
            <person name="Yoshida K."/>
            <person name="Sommer R.J."/>
        </authorList>
    </citation>
    <scope>NUCLEOTIDE SEQUENCE</scope>
    <source>
        <strain evidence="2">RS0144</strain>
    </source>
</reference>
<evidence type="ECO:0000256" key="1">
    <source>
        <dbReference type="SAM" id="MobiDB-lite"/>
    </source>
</evidence>
<name>A0AAV5SSM1_9BILA</name>
<feature type="compositionally biased region" description="Polar residues" evidence="1">
    <location>
        <begin position="58"/>
        <end position="68"/>
    </location>
</feature>
<sequence>MSAGARKLEEENKSLRETVARLTEEKRKSEEENTKLREKLANQTNSPPGLSSLQLPSINGQSADYTSK</sequence>
<protein>
    <submittedName>
        <fullName evidence="2">Uncharacterized protein</fullName>
    </submittedName>
</protein>
<dbReference type="AlphaFoldDB" id="A0AAV5SSM1"/>
<feature type="compositionally biased region" description="Low complexity" evidence="1">
    <location>
        <begin position="46"/>
        <end position="57"/>
    </location>
</feature>
<comment type="caution">
    <text evidence="2">The sequence shown here is derived from an EMBL/GenBank/DDBJ whole genome shotgun (WGS) entry which is preliminary data.</text>
</comment>
<evidence type="ECO:0000313" key="2">
    <source>
        <dbReference type="EMBL" id="GMS86381.1"/>
    </source>
</evidence>
<dbReference type="EMBL" id="BTSX01000002">
    <property type="protein sequence ID" value="GMS86381.1"/>
    <property type="molecule type" value="Genomic_DNA"/>
</dbReference>
<dbReference type="Proteomes" id="UP001432027">
    <property type="component" value="Unassembled WGS sequence"/>
</dbReference>
<accession>A0AAV5SSM1</accession>
<evidence type="ECO:0000313" key="3">
    <source>
        <dbReference type="Proteomes" id="UP001432027"/>
    </source>
</evidence>
<feature type="region of interest" description="Disordered" evidence="1">
    <location>
        <begin position="1"/>
        <end position="68"/>
    </location>
</feature>
<gene>
    <name evidence="2" type="ORF">PENTCL1PPCAC_8557</name>
</gene>